<gene>
    <name evidence="2" type="ORF">EJB05_27408</name>
</gene>
<name>A0A5J9UP25_9POAL</name>
<evidence type="ECO:0000313" key="2">
    <source>
        <dbReference type="EMBL" id="TVU24937.1"/>
    </source>
</evidence>
<accession>A0A5J9UP25</accession>
<dbReference type="Proteomes" id="UP000324897">
    <property type="component" value="Chromosome 2"/>
</dbReference>
<organism evidence="2 3">
    <name type="scientific">Eragrostis curvula</name>
    <name type="common">weeping love grass</name>
    <dbReference type="NCBI Taxonomy" id="38414"/>
    <lineage>
        <taxon>Eukaryota</taxon>
        <taxon>Viridiplantae</taxon>
        <taxon>Streptophyta</taxon>
        <taxon>Embryophyta</taxon>
        <taxon>Tracheophyta</taxon>
        <taxon>Spermatophyta</taxon>
        <taxon>Magnoliopsida</taxon>
        <taxon>Liliopsida</taxon>
        <taxon>Poales</taxon>
        <taxon>Poaceae</taxon>
        <taxon>PACMAD clade</taxon>
        <taxon>Chloridoideae</taxon>
        <taxon>Eragrostideae</taxon>
        <taxon>Eragrostidinae</taxon>
        <taxon>Eragrostis</taxon>
    </lineage>
</organism>
<proteinExistence type="predicted"/>
<dbReference type="Gramene" id="TVU24937">
    <property type="protein sequence ID" value="TVU24937"/>
    <property type="gene ID" value="EJB05_27408"/>
</dbReference>
<dbReference type="AlphaFoldDB" id="A0A5J9UP25"/>
<feature type="region of interest" description="Disordered" evidence="1">
    <location>
        <begin position="60"/>
        <end position="79"/>
    </location>
</feature>
<reference evidence="2 3" key="1">
    <citation type="journal article" date="2019" name="Sci. Rep.">
        <title>A high-quality genome of Eragrostis curvula grass provides insights into Poaceae evolution and supports new strategies to enhance forage quality.</title>
        <authorList>
            <person name="Carballo J."/>
            <person name="Santos B.A.C.M."/>
            <person name="Zappacosta D."/>
            <person name="Garbus I."/>
            <person name="Selva J.P."/>
            <person name="Gallo C.A."/>
            <person name="Diaz A."/>
            <person name="Albertini E."/>
            <person name="Caccamo M."/>
            <person name="Echenique V."/>
        </authorList>
    </citation>
    <scope>NUCLEOTIDE SEQUENCE [LARGE SCALE GENOMIC DNA]</scope>
    <source>
        <strain evidence="3">cv. Victoria</strain>
        <tissue evidence="2">Leaf</tissue>
    </source>
</reference>
<evidence type="ECO:0000256" key="1">
    <source>
        <dbReference type="SAM" id="MobiDB-lite"/>
    </source>
</evidence>
<comment type="caution">
    <text evidence="2">The sequence shown here is derived from an EMBL/GenBank/DDBJ whole genome shotgun (WGS) entry which is preliminary data.</text>
</comment>
<keyword evidence="3" id="KW-1185">Reference proteome</keyword>
<sequence length="79" mass="8754">MAQTAQAHHPCSAVELQLNKPKLNLSLPHGSCWQSLEGAHHGKGPWLRTYKPATQTTYGSLPIRLDRNPNRRTAPTGQM</sequence>
<protein>
    <submittedName>
        <fullName evidence="2">Uncharacterized protein</fullName>
    </submittedName>
</protein>
<dbReference type="EMBL" id="RWGY01000013">
    <property type="protein sequence ID" value="TVU24937.1"/>
    <property type="molecule type" value="Genomic_DNA"/>
</dbReference>
<evidence type="ECO:0000313" key="3">
    <source>
        <dbReference type="Proteomes" id="UP000324897"/>
    </source>
</evidence>